<feature type="region of interest" description="Disordered" evidence="1">
    <location>
        <begin position="69"/>
        <end position="111"/>
    </location>
</feature>
<name>A0ABY9RUL4_9ACTN</name>
<keyword evidence="3" id="KW-1185">Reference proteome</keyword>
<accession>A0ABY9RUL4</accession>
<dbReference type="EMBL" id="CP133762">
    <property type="protein sequence ID" value="WMX45865.1"/>
    <property type="molecule type" value="Genomic_DNA"/>
</dbReference>
<protein>
    <recommendedName>
        <fullName evidence="4">Transposase</fullName>
    </recommendedName>
</protein>
<evidence type="ECO:0000313" key="2">
    <source>
        <dbReference type="EMBL" id="WMX45865.1"/>
    </source>
</evidence>
<gene>
    <name evidence="2" type="ORF">RGF97_14755</name>
</gene>
<sequence>MRYPQGGGLTVERQEFREELRRKAAGRLAQADASPVITKELRVSVRSVRSHADRNPDFLGAKDHIADYEGQPQHANADERENFEDPCTFGDPCGGPYDPCHDAEDSHDENPVVTEKHGLGSCLELGPLILERHVFPVRSGLSELPFASTGGPWATLAAEPLPSGTRVRLGDG</sequence>
<feature type="compositionally biased region" description="Basic and acidic residues" evidence="1">
    <location>
        <begin position="99"/>
        <end position="111"/>
    </location>
</feature>
<evidence type="ECO:0000313" key="3">
    <source>
        <dbReference type="Proteomes" id="UP001250858"/>
    </source>
</evidence>
<proteinExistence type="predicted"/>
<dbReference type="Proteomes" id="UP001250858">
    <property type="component" value="Chromosome"/>
</dbReference>
<reference evidence="2 3" key="1">
    <citation type="submission" date="2023-09" db="EMBL/GenBank/DDBJ databases">
        <title>Complete genome of Streptomyces roseicoloratus T14.</title>
        <authorList>
            <person name="Bashizi T."/>
            <person name="Kim M.-J."/>
            <person name="Lee G."/>
            <person name="Tagele S.B."/>
            <person name="Shin J.-H."/>
        </authorList>
    </citation>
    <scope>NUCLEOTIDE SEQUENCE [LARGE SCALE GENOMIC DNA]</scope>
    <source>
        <strain evidence="2 3">T14</strain>
    </source>
</reference>
<evidence type="ECO:0000256" key="1">
    <source>
        <dbReference type="SAM" id="MobiDB-lite"/>
    </source>
</evidence>
<dbReference type="RefSeq" id="WP_309548682.1">
    <property type="nucleotide sequence ID" value="NZ_CP133762.1"/>
</dbReference>
<organism evidence="2 3">
    <name type="scientific">Streptomyces roseicoloratus</name>
    <dbReference type="NCBI Taxonomy" id="2508722"/>
    <lineage>
        <taxon>Bacteria</taxon>
        <taxon>Bacillati</taxon>
        <taxon>Actinomycetota</taxon>
        <taxon>Actinomycetes</taxon>
        <taxon>Kitasatosporales</taxon>
        <taxon>Streptomycetaceae</taxon>
        <taxon>Streptomyces</taxon>
    </lineage>
</organism>
<evidence type="ECO:0008006" key="4">
    <source>
        <dbReference type="Google" id="ProtNLM"/>
    </source>
</evidence>